<proteinExistence type="predicted"/>
<feature type="compositionally biased region" description="Polar residues" evidence="1">
    <location>
        <begin position="439"/>
        <end position="450"/>
    </location>
</feature>
<gene>
    <name evidence="3" type="ORF">GQ602_002684</name>
</gene>
<evidence type="ECO:0000313" key="3">
    <source>
        <dbReference type="EMBL" id="KAF4592385.1"/>
    </source>
</evidence>
<feature type="region of interest" description="Disordered" evidence="1">
    <location>
        <begin position="484"/>
        <end position="507"/>
    </location>
</feature>
<feature type="compositionally biased region" description="Low complexity" evidence="1">
    <location>
        <begin position="607"/>
        <end position="616"/>
    </location>
</feature>
<name>A0A8H4QB02_9HYPO</name>
<feature type="region of interest" description="Disordered" evidence="1">
    <location>
        <begin position="554"/>
        <end position="589"/>
    </location>
</feature>
<feature type="region of interest" description="Disordered" evidence="1">
    <location>
        <begin position="607"/>
        <end position="626"/>
    </location>
</feature>
<sequence length="1107" mass="121986">MSSPATQEGLATVESRYEMGESSARASLPPSDDDGSRTRRARHRSAGGFMLRDPAPVDRHFAARRRYAHDAPHPKSRATPQTPDPVTDRGLAMSSDPALRDRLLSPRVRSSAESDYDTADVVSKPANDIDTAQIVNMALSLSESRRMASRRNLIRGTPPRLAPVPDGSSASNLRQHLQQQRWSSHVVSPGVASPRRASGVRFGSSRDSEAGLDGQYRYNFSSSTLSRAQKAKETLELMAEYRRLLSALPPLKAPNTSPPRTPSPARAAKRKATTIQPQGREYNPLQYIRNRKVRARERMAISGEKQGFGDVQDVRQWVDRVRQRSPILTADPEDEEDGPLMPPFPGADSPDSQTSTQAATSSSASSSRAAARSRRPRVDWFIEPCDMMADAYWLEHDHHKLLIEDRQWRKIYPDTCRPKSSEAMQPVPSSSEAIAESNAPANVTRSTSTKSRAKQKFQKAFPHRHNGSVHGYPHRRHHRPLELKRPRRHSTGEALSGGKDANRGTHINRTSNAHELMERQMMNMVADEAQDLEMTDLVDDEDSVIVPPVAAHRKSVSMIDSERRGIEGSPSRRARVDPSSSSAERPILIPSTIASDVEFAAVERGTTSGSALSSTSGRHDSPTRNALTKIRNVIQDKNSETGDGADASQDGDRHPRGRKSTSSPDKKWRRPSSPAKLPALEQPSDSSRPNKRSKSMRNRSDNGGVGLRGLFKGPRLDTVFRGGVFRLNGMLWKKDGPVEPSAAEPDSTDESEGERTRGRSRISPPPLPESRPGPRNFLEFMPEFSHAPGAQSRNAGEGRGKETATSSPSRSSRPSSQMEPLKAPLGGGGGIRSASASPSPFVVDVGNSRVADGSDAWDSESYQGSGLGGEVATESDTRPIGDEAQPASSSSSKRQQQRQQQQHWLLADKGRTTGRPSRRDIARIRALLLCSGIKALEMNRRALEAPKTATDVYVGSVPAPAPRDMYLETGRQISAASQSSTQKWQASAAHLASQTSPALHQRIGAVRARLVDDLSELARKAANEADETGQELALGQPLKVKHVVDMMDRILRRRHRRLRWLRRALWLMVEWLLVGLMWYVWAVVMLLRVSSGVGMAVWRGLRWLFWL</sequence>
<feature type="region of interest" description="Disordered" evidence="1">
    <location>
        <begin position="418"/>
        <end position="453"/>
    </location>
</feature>
<evidence type="ECO:0000256" key="1">
    <source>
        <dbReference type="SAM" id="MobiDB-lite"/>
    </source>
</evidence>
<keyword evidence="2" id="KW-1133">Transmembrane helix</keyword>
<feature type="region of interest" description="Disordered" evidence="1">
    <location>
        <begin position="324"/>
        <end position="375"/>
    </location>
</feature>
<feature type="region of interest" description="Disordered" evidence="1">
    <location>
        <begin position="1"/>
        <end position="116"/>
    </location>
</feature>
<dbReference type="AlphaFoldDB" id="A0A8H4QB02"/>
<evidence type="ECO:0000256" key="2">
    <source>
        <dbReference type="SAM" id="Phobius"/>
    </source>
</evidence>
<reference evidence="3 4" key="1">
    <citation type="journal article" date="2020" name="G3 (Bethesda)">
        <title>Genetic Underpinnings of Host Manipulation by Ophiocordyceps as Revealed by Comparative Transcriptomics.</title>
        <authorList>
            <person name="Will I."/>
            <person name="Das B."/>
            <person name="Trinh T."/>
            <person name="Brachmann A."/>
            <person name="Ohm R.A."/>
            <person name="de Bekker C."/>
        </authorList>
    </citation>
    <scope>NUCLEOTIDE SEQUENCE [LARGE SCALE GENOMIC DNA]</scope>
    <source>
        <strain evidence="3 4">EC05</strain>
    </source>
</reference>
<comment type="caution">
    <text evidence="3">The sequence shown here is derived from an EMBL/GenBank/DDBJ whole genome shotgun (WGS) entry which is preliminary data.</text>
</comment>
<feature type="region of interest" description="Disordered" evidence="1">
    <location>
        <begin position="633"/>
        <end position="712"/>
    </location>
</feature>
<dbReference type="InterPro" id="IPR038769">
    <property type="entry name" value="MTC4"/>
</dbReference>
<keyword evidence="2" id="KW-0812">Transmembrane</keyword>
<evidence type="ECO:0000313" key="4">
    <source>
        <dbReference type="Proteomes" id="UP000562929"/>
    </source>
</evidence>
<feature type="compositionally biased region" description="Low complexity" evidence="1">
    <location>
        <begin position="888"/>
        <end position="902"/>
    </location>
</feature>
<dbReference type="OrthoDB" id="5402622at2759"/>
<feature type="compositionally biased region" description="Low complexity" evidence="1">
    <location>
        <begin position="352"/>
        <end position="370"/>
    </location>
</feature>
<organism evidence="3 4">
    <name type="scientific">Ophiocordyceps camponoti-floridani</name>
    <dbReference type="NCBI Taxonomy" id="2030778"/>
    <lineage>
        <taxon>Eukaryota</taxon>
        <taxon>Fungi</taxon>
        <taxon>Dikarya</taxon>
        <taxon>Ascomycota</taxon>
        <taxon>Pezizomycotina</taxon>
        <taxon>Sordariomycetes</taxon>
        <taxon>Hypocreomycetidae</taxon>
        <taxon>Hypocreales</taxon>
        <taxon>Ophiocordycipitaceae</taxon>
        <taxon>Ophiocordyceps</taxon>
    </lineage>
</organism>
<dbReference type="Proteomes" id="UP000562929">
    <property type="component" value="Unassembled WGS sequence"/>
</dbReference>
<protein>
    <submittedName>
        <fullName evidence="3">Upf0183 domain containing protein</fullName>
    </submittedName>
</protein>
<dbReference type="PANTHER" id="PTHR38426:SF1">
    <property type="entry name" value="MAINTENANCE OF TELOMERE CAPPING PROTEIN 4"/>
    <property type="match status" value="1"/>
</dbReference>
<feature type="compositionally biased region" description="Basic and acidic residues" evidence="1">
    <location>
        <begin position="906"/>
        <end position="917"/>
    </location>
</feature>
<feature type="region of interest" description="Disordered" evidence="1">
    <location>
        <begin position="733"/>
        <end position="839"/>
    </location>
</feature>
<dbReference type="EMBL" id="JAACLJ010000002">
    <property type="protein sequence ID" value="KAF4592385.1"/>
    <property type="molecule type" value="Genomic_DNA"/>
</dbReference>
<keyword evidence="4" id="KW-1185">Reference proteome</keyword>
<feature type="region of interest" description="Disordered" evidence="1">
    <location>
        <begin position="852"/>
        <end position="917"/>
    </location>
</feature>
<feature type="region of interest" description="Disordered" evidence="1">
    <location>
        <begin position="249"/>
        <end position="283"/>
    </location>
</feature>
<feature type="compositionally biased region" description="Polar residues" evidence="1">
    <location>
        <begin position="168"/>
        <end position="186"/>
    </location>
</feature>
<dbReference type="PANTHER" id="PTHR38426">
    <property type="entry name" value="MAINTENANCE OF TELOMERE CAPPING PROTEIN 4"/>
    <property type="match status" value="1"/>
</dbReference>
<keyword evidence="2" id="KW-0472">Membrane</keyword>
<feature type="region of interest" description="Disordered" evidence="1">
    <location>
        <begin position="153"/>
        <end position="213"/>
    </location>
</feature>
<accession>A0A8H4QB02</accession>
<feature type="compositionally biased region" description="Low complexity" evidence="1">
    <location>
        <begin position="806"/>
        <end position="816"/>
    </location>
</feature>
<feature type="transmembrane region" description="Helical" evidence="2">
    <location>
        <begin position="1064"/>
        <end position="1087"/>
    </location>
</feature>